<dbReference type="PATRIC" id="fig|1056807.3.peg.2384"/>
<accession>A0A0C1E2U7</accession>
<reference evidence="2 4" key="2">
    <citation type="submission" date="2022-03" db="EMBL/GenBank/DDBJ databases">
        <title>Genome sequencing of Morococcus cerebrosus.</title>
        <authorList>
            <person name="Baek M.-G."/>
            <person name="Yi H."/>
        </authorList>
    </citation>
    <scope>NUCLEOTIDE SEQUENCE [LARGE SCALE GENOMIC DNA]</scope>
    <source>
        <strain evidence="2 4">CIP 81.93</strain>
    </source>
</reference>
<dbReference type="EMBL" id="CP094242">
    <property type="protein sequence ID" value="UNV88008.1"/>
    <property type="molecule type" value="Genomic_DNA"/>
</dbReference>
<proteinExistence type="predicted"/>
<organism evidence="1 3">
    <name type="scientific">Morococcus cerebrosus</name>
    <dbReference type="NCBI Taxonomy" id="1056807"/>
    <lineage>
        <taxon>Bacteria</taxon>
        <taxon>Pseudomonadati</taxon>
        <taxon>Pseudomonadota</taxon>
        <taxon>Betaproteobacteria</taxon>
        <taxon>Neisseriales</taxon>
        <taxon>Neisseriaceae</taxon>
        <taxon>Morococcus</taxon>
    </lineage>
</organism>
<sequence length="140" mass="15590">MEKSSIITLISSFFLTACDLGFPRMSVNYDHLPKGEIKEYITKIFPNNPEKEELGKMVSSHLNGDNSPENTQNVVSNMGMTCVAEKEFCEYNGYIRSRATGGHSGSGRAKHIYRIIVSPKKGLDSLNVEKQIVEDTEKGN</sequence>
<protein>
    <recommendedName>
        <fullName evidence="5">Lipoprotein</fullName>
    </recommendedName>
</protein>
<evidence type="ECO:0000313" key="3">
    <source>
        <dbReference type="Proteomes" id="UP000031390"/>
    </source>
</evidence>
<keyword evidence="4" id="KW-1185">Reference proteome</keyword>
<evidence type="ECO:0000313" key="1">
    <source>
        <dbReference type="EMBL" id="KIC06079.1"/>
    </source>
</evidence>
<evidence type="ECO:0000313" key="2">
    <source>
        <dbReference type="EMBL" id="UNV88008.1"/>
    </source>
</evidence>
<dbReference type="EMBL" id="JUFZ01000120">
    <property type="protein sequence ID" value="KIC06079.1"/>
    <property type="molecule type" value="Genomic_DNA"/>
</dbReference>
<gene>
    <name evidence="1" type="ORF">MCC93_24850</name>
    <name evidence="2" type="ORF">MON37_03480</name>
</gene>
<dbReference type="AlphaFoldDB" id="A0A0C1E2U7"/>
<evidence type="ECO:0000313" key="4">
    <source>
        <dbReference type="Proteomes" id="UP000829504"/>
    </source>
</evidence>
<dbReference type="Proteomes" id="UP000031390">
    <property type="component" value="Unassembled WGS sequence"/>
</dbReference>
<dbReference type="Proteomes" id="UP000829504">
    <property type="component" value="Chromosome"/>
</dbReference>
<dbReference type="RefSeq" id="WP_039410123.1">
    <property type="nucleotide sequence ID" value="NZ_CP094242.1"/>
</dbReference>
<name>A0A0C1E2U7_9NEIS</name>
<evidence type="ECO:0008006" key="5">
    <source>
        <dbReference type="Google" id="ProtNLM"/>
    </source>
</evidence>
<reference evidence="1 3" key="1">
    <citation type="submission" date="2014-12" db="EMBL/GenBank/DDBJ databases">
        <title>Genome sequence of Morococcus cerebrosus.</title>
        <authorList>
            <person name="Shin S.-K."/>
            <person name="Yi H."/>
        </authorList>
    </citation>
    <scope>NUCLEOTIDE SEQUENCE [LARGE SCALE GENOMIC DNA]</scope>
    <source>
        <strain evidence="1 3">CIP 81.93</strain>
    </source>
</reference>
<dbReference type="PROSITE" id="PS51257">
    <property type="entry name" value="PROKAR_LIPOPROTEIN"/>
    <property type="match status" value="1"/>
</dbReference>